<sequence>MEMMMAYPVVVNLTVVPSVGKSYGTVFGVSLLEHQGRQKTLPIPCKKKWHVNQLLVREVFSEKSYAGLWLEGEIQGSCIGPHDACKRGLNGTFQVSFVDKTIVNGPFLLWCLTNILILKFVSSHLQRTVFGVSLLEHQGRQKTLPIPCKKKWHVNQLLVREVFSEKSYAGLWLEGEIQGSCIGPHDACKRGLNGTFQVSFVDKTIVNGPFLLWCLTNILILKFVSSHLQRTVFGVSLLEHQGRQKTLPIPCKKKWHVNQLLVREVFSEKSYAGLWLEGEIQGSCIGPHDACKRGLNGTFQVSFVDKTIVNGPFLLWCLTNILILKFVSSHLQRTVFGVSLLEHQGRQKTLPIPCKKKWHVNQLLVREVFSEKSYAGLWLEGEIQGSCIGPHDACKRGLNGTFQDKTIVNGPFLLWCLTNILILKFVSSHLQRTVFGVSLLEHQGRQKTLPIPCKKKWHVNQLLVREVFSEKSYAGLWLEGEIQGSCIGPHDACKRGLNGTFQVSFVDKTIVNGPFLLWCLTNILILKFVSSHLQRTVFGVSLLEHQGRQKTLPIPCKKKWHVNQLLVREVFSEKSYAGLWLEGEIQGSCIGPHDACKRGLNGTFQVSFVDKTIVLFYICHAPVEWHVNQLLFRAVVSDEAVLGTVFLRNAMRLDDIFVGKFQTWCSVKWCYPIPLISDFSYCDPSRAKTLRGRCKEPRAMVKDPLPDALQLSGQFTTAMARKSSNQVRNEKEKGVSAHDPSANLTKELDAGIELAECHLNSISKLCSMKLNVTSCNFVVCFLF</sequence>
<accession>A0A835JJK2</accession>
<evidence type="ECO:0000313" key="2">
    <source>
        <dbReference type="Proteomes" id="UP000657918"/>
    </source>
</evidence>
<name>A0A835JJK2_9ROSI</name>
<dbReference type="EMBL" id="JADGMS010000012">
    <property type="protein sequence ID" value="KAF9671443.1"/>
    <property type="molecule type" value="Genomic_DNA"/>
</dbReference>
<reference evidence="1 2" key="1">
    <citation type="submission" date="2020-10" db="EMBL/GenBank/DDBJ databases">
        <title>Plant Genome Project.</title>
        <authorList>
            <person name="Zhang R.-G."/>
        </authorList>
    </citation>
    <scope>NUCLEOTIDE SEQUENCE [LARGE SCALE GENOMIC DNA]</scope>
    <source>
        <strain evidence="1">FAFU-HL-1</strain>
        <tissue evidence="1">Leaf</tissue>
    </source>
</reference>
<dbReference type="Proteomes" id="UP000657918">
    <property type="component" value="Unassembled WGS sequence"/>
</dbReference>
<gene>
    <name evidence="1" type="ORF">SADUNF_Sadunf12G0048200</name>
</gene>
<evidence type="ECO:0000313" key="1">
    <source>
        <dbReference type="EMBL" id="KAF9671443.1"/>
    </source>
</evidence>
<protein>
    <submittedName>
        <fullName evidence="1">Uncharacterized protein</fullName>
    </submittedName>
</protein>
<organism evidence="1 2">
    <name type="scientific">Salix dunnii</name>
    <dbReference type="NCBI Taxonomy" id="1413687"/>
    <lineage>
        <taxon>Eukaryota</taxon>
        <taxon>Viridiplantae</taxon>
        <taxon>Streptophyta</taxon>
        <taxon>Embryophyta</taxon>
        <taxon>Tracheophyta</taxon>
        <taxon>Spermatophyta</taxon>
        <taxon>Magnoliopsida</taxon>
        <taxon>eudicotyledons</taxon>
        <taxon>Gunneridae</taxon>
        <taxon>Pentapetalae</taxon>
        <taxon>rosids</taxon>
        <taxon>fabids</taxon>
        <taxon>Malpighiales</taxon>
        <taxon>Salicaceae</taxon>
        <taxon>Saliceae</taxon>
        <taxon>Salix</taxon>
    </lineage>
</organism>
<proteinExistence type="predicted"/>
<dbReference type="AlphaFoldDB" id="A0A835JJK2"/>
<keyword evidence="2" id="KW-1185">Reference proteome</keyword>
<comment type="caution">
    <text evidence="1">The sequence shown here is derived from an EMBL/GenBank/DDBJ whole genome shotgun (WGS) entry which is preliminary data.</text>
</comment>